<evidence type="ECO:0000313" key="1">
    <source>
        <dbReference type="EMBL" id="SOQ52342.1"/>
    </source>
</evidence>
<dbReference type="AlphaFoldDB" id="A0A2H1WHH6"/>
<organism evidence="1">
    <name type="scientific">Spodoptera frugiperda</name>
    <name type="common">Fall armyworm</name>
    <dbReference type="NCBI Taxonomy" id="7108"/>
    <lineage>
        <taxon>Eukaryota</taxon>
        <taxon>Metazoa</taxon>
        <taxon>Ecdysozoa</taxon>
        <taxon>Arthropoda</taxon>
        <taxon>Hexapoda</taxon>
        <taxon>Insecta</taxon>
        <taxon>Pterygota</taxon>
        <taxon>Neoptera</taxon>
        <taxon>Endopterygota</taxon>
        <taxon>Lepidoptera</taxon>
        <taxon>Glossata</taxon>
        <taxon>Ditrysia</taxon>
        <taxon>Noctuoidea</taxon>
        <taxon>Noctuidae</taxon>
        <taxon>Amphipyrinae</taxon>
        <taxon>Spodoptera</taxon>
    </lineage>
</organism>
<reference evidence="1" key="1">
    <citation type="submission" date="2016-07" db="EMBL/GenBank/DDBJ databases">
        <authorList>
            <person name="Bretaudeau A."/>
        </authorList>
    </citation>
    <scope>NUCLEOTIDE SEQUENCE</scope>
    <source>
        <strain evidence="1">Rice</strain>
        <tissue evidence="1">Whole body</tissue>
    </source>
</reference>
<gene>
    <name evidence="1" type="ORF">SFRICE_013920</name>
</gene>
<accession>A0A2H1WHH6</accession>
<proteinExistence type="predicted"/>
<dbReference type="EMBL" id="ODYU01008610">
    <property type="protein sequence ID" value="SOQ52342.1"/>
    <property type="molecule type" value="Genomic_DNA"/>
</dbReference>
<sequence length="83" mass="9470">MIEVKISSRNIPINPERDCLVGRVVAIACRTRGLGFNSRAGQIRQMPQIPLRTTRLHDNCDKLVVLTLKENKIIRSIRVLVKH</sequence>
<protein>
    <submittedName>
        <fullName evidence="1">SFRICE_013920</fullName>
    </submittedName>
</protein>
<name>A0A2H1WHH6_SPOFR</name>